<evidence type="ECO:0000256" key="5">
    <source>
        <dbReference type="ARBA" id="ARBA00048200"/>
    </source>
</evidence>
<gene>
    <name evidence="8" type="ORF">TAO_1553</name>
</gene>
<dbReference type="InterPro" id="IPR036291">
    <property type="entry name" value="NAD(P)-bd_dom_sf"/>
</dbReference>
<evidence type="ECO:0000256" key="3">
    <source>
        <dbReference type="ARBA" id="ARBA00012929"/>
    </source>
</evidence>
<dbReference type="PANTHER" id="PTHR10491:SF4">
    <property type="entry name" value="METHIONINE ADENOSYLTRANSFERASE 2 SUBUNIT BETA"/>
    <property type="match status" value="1"/>
</dbReference>
<dbReference type="EMBL" id="AP014836">
    <property type="protein sequence ID" value="BAW80923.1"/>
    <property type="molecule type" value="Genomic_DNA"/>
</dbReference>
<evidence type="ECO:0000256" key="1">
    <source>
        <dbReference type="ARBA" id="ARBA00004781"/>
    </source>
</evidence>
<dbReference type="GO" id="GO:0009243">
    <property type="term" value="P:O antigen biosynthetic process"/>
    <property type="evidence" value="ECO:0007669"/>
    <property type="project" value="UniProtKB-UniPathway"/>
</dbReference>
<dbReference type="EC" id="1.1.1.133" evidence="3 6"/>
<dbReference type="PANTHER" id="PTHR10491">
    <property type="entry name" value="DTDP-4-DEHYDRORHAMNOSE REDUCTASE"/>
    <property type="match status" value="1"/>
</dbReference>
<dbReference type="KEGG" id="ntt:TAO_1553"/>
<sequence>MNNACKRILVIGAHGQVGWELQRALAPLGEVIALDQDDLNLTHIDNIPSTLAKIQPNVIVNAAAYTAVDRAEEEPEQAMVINGHAPKILAEEACQRGAALIHYSTDYVFDGQKDSPYREIDIPRPINVYGQTKLVGEQAIAAVGGAYLILRTSWIYGLRGHNFLLTMQRLAQEREVIQAVDDQFGAPTWSRLVAEGTAQIIAQGRGQIVDYIRERAGIYHLSCQGKASWYNFAQAILDHLNPAVKLEPISTSNYPTLAQRPAFSCLDNNHIRGIFGIQLPDWKTALALAVDS</sequence>
<evidence type="ECO:0000259" key="7">
    <source>
        <dbReference type="Pfam" id="PF04321"/>
    </source>
</evidence>
<dbReference type="UniPathway" id="UPA00124"/>
<dbReference type="CDD" id="cd05254">
    <property type="entry name" value="dTDP_HR_like_SDR_e"/>
    <property type="match status" value="1"/>
</dbReference>
<name>A0A1Q2SP89_9GAMM</name>
<dbReference type="UniPathway" id="UPA00281"/>
<dbReference type="InterPro" id="IPR005913">
    <property type="entry name" value="dTDP_dehydrorham_reduct"/>
</dbReference>
<evidence type="ECO:0000256" key="6">
    <source>
        <dbReference type="RuleBase" id="RU364082"/>
    </source>
</evidence>
<dbReference type="RefSeq" id="WP_096527418.1">
    <property type="nucleotide sequence ID" value="NZ_AP014836.1"/>
</dbReference>
<comment type="pathway">
    <text evidence="1 6">Carbohydrate biosynthesis; dTDP-L-rhamnose biosynthesis.</text>
</comment>
<dbReference type="NCBIfam" id="TIGR01214">
    <property type="entry name" value="rmlD"/>
    <property type="match status" value="1"/>
</dbReference>
<dbReference type="InterPro" id="IPR029903">
    <property type="entry name" value="RmlD-like-bd"/>
</dbReference>
<keyword evidence="9" id="KW-1185">Reference proteome</keyword>
<feature type="domain" description="RmlD-like substrate binding" evidence="7">
    <location>
        <begin position="7"/>
        <end position="291"/>
    </location>
</feature>
<comment type="similarity">
    <text evidence="2 6">Belongs to the dTDP-4-dehydrorhamnose reductase family.</text>
</comment>
<evidence type="ECO:0000256" key="4">
    <source>
        <dbReference type="ARBA" id="ARBA00017099"/>
    </source>
</evidence>
<protein>
    <recommendedName>
        <fullName evidence="4 6">dTDP-4-dehydrorhamnose reductase</fullName>
        <ecNumber evidence="3 6">1.1.1.133</ecNumber>
    </recommendedName>
</protein>
<comment type="cofactor">
    <cofactor evidence="6">
        <name>Mg(2+)</name>
        <dbReference type="ChEBI" id="CHEBI:18420"/>
    </cofactor>
    <text evidence="6">Binds 1 Mg(2+) ion per monomer.</text>
</comment>
<dbReference type="GO" id="GO:0008831">
    <property type="term" value="F:dTDP-4-dehydrorhamnose reductase activity"/>
    <property type="evidence" value="ECO:0007669"/>
    <property type="project" value="UniProtKB-EC"/>
</dbReference>
<dbReference type="FunFam" id="3.40.50.720:FF:000159">
    <property type="entry name" value="dTDP-4-dehydrorhamnose reductase"/>
    <property type="match status" value="1"/>
</dbReference>
<dbReference type="GO" id="GO:0019305">
    <property type="term" value="P:dTDP-rhamnose biosynthetic process"/>
    <property type="evidence" value="ECO:0007669"/>
    <property type="project" value="UniProtKB-UniPathway"/>
</dbReference>
<dbReference type="SUPFAM" id="SSF51735">
    <property type="entry name" value="NAD(P)-binding Rossmann-fold domains"/>
    <property type="match status" value="1"/>
</dbReference>
<dbReference type="OrthoDB" id="9803892at2"/>
<keyword evidence="6" id="KW-0560">Oxidoreductase</keyword>
<evidence type="ECO:0000313" key="9">
    <source>
        <dbReference type="Proteomes" id="UP000243679"/>
    </source>
</evidence>
<dbReference type="Proteomes" id="UP000243679">
    <property type="component" value="Chromosome"/>
</dbReference>
<organism evidence="8 9">
    <name type="scientific">Candidatus Nitrosoglobus terrae</name>
    <dbReference type="NCBI Taxonomy" id="1630141"/>
    <lineage>
        <taxon>Bacteria</taxon>
        <taxon>Pseudomonadati</taxon>
        <taxon>Pseudomonadota</taxon>
        <taxon>Gammaproteobacteria</taxon>
        <taxon>Chromatiales</taxon>
        <taxon>Chromatiaceae</taxon>
        <taxon>Candidatus Nitrosoglobus</taxon>
    </lineage>
</organism>
<dbReference type="AlphaFoldDB" id="A0A1Q2SP89"/>
<comment type="function">
    <text evidence="6">Catalyzes the reduction of dTDP-6-deoxy-L-lyxo-4-hexulose to yield dTDP-L-rhamnose.</text>
</comment>
<dbReference type="Gene3D" id="3.90.25.10">
    <property type="entry name" value="UDP-galactose 4-epimerase, domain 1"/>
    <property type="match status" value="1"/>
</dbReference>
<dbReference type="Pfam" id="PF04321">
    <property type="entry name" value="RmlD_sub_bind"/>
    <property type="match status" value="1"/>
</dbReference>
<dbReference type="GO" id="GO:0005829">
    <property type="term" value="C:cytosol"/>
    <property type="evidence" value="ECO:0007669"/>
    <property type="project" value="TreeGrafter"/>
</dbReference>
<comment type="catalytic activity">
    <reaction evidence="5 6">
        <text>dTDP-beta-L-rhamnose + NADP(+) = dTDP-4-dehydro-beta-L-rhamnose + NADPH + H(+)</text>
        <dbReference type="Rhea" id="RHEA:21796"/>
        <dbReference type="ChEBI" id="CHEBI:15378"/>
        <dbReference type="ChEBI" id="CHEBI:57510"/>
        <dbReference type="ChEBI" id="CHEBI:57783"/>
        <dbReference type="ChEBI" id="CHEBI:58349"/>
        <dbReference type="ChEBI" id="CHEBI:62830"/>
        <dbReference type="EC" id="1.1.1.133"/>
    </reaction>
</comment>
<evidence type="ECO:0000313" key="8">
    <source>
        <dbReference type="EMBL" id="BAW80923.1"/>
    </source>
</evidence>
<keyword evidence="6" id="KW-0521">NADP</keyword>
<dbReference type="Gene3D" id="3.40.50.720">
    <property type="entry name" value="NAD(P)-binding Rossmann-like Domain"/>
    <property type="match status" value="1"/>
</dbReference>
<proteinExistence type="inferred from homology"/>
<evidence type="ECO:0000256" key="2">
    <source>
        <dbReference type="ARBA" id="ARBA00010944"/>
    </source>
</evidence>
<accession>A0A1Q2SP89</accession>
<reference evidence="8 9" key="1">
    <citation type="journal article" date="2017" name="ISME J.">
        <title>An acid-tolerant ammonia-oxidizing ?-proteobacterium from soil.</title>
        <authorList>
            <person name="Hayatsu M."/>
            <person name="Tago K."/>
            <person name="Uchiyama I."/>
            <person name="Toyoda A."/>
            <person name="Wang Y."/>
            <person name="Shimomura Y."/>
            <person name="Okubo T."/>
            <person name="Kurisu F."/>
            <person name="Hirono Y."/>
            <person name="Nonaka K."/>
            <person name="Akiyama H."/>
            <person name="Itoh T."/>
            <person name="Takami H."/>
        </authorList>
    </citation>
    <scope>NUCLEOTIDE SEQUENCE [LARGE SCALE GENOMIC DNA]</scope>
    <source>
        <strain evidence="8 9">TAO100</strain>
    </source>
</reference>